<dbReference type="Proteomes" id="UP000799779">
    <property type="component" value="Unassembled WGS sequence"/>
</dbReference>
<dbReference type="OrthoDB" id="3798487at2759"/>
<reference evidence="2" key="1">
    <citation type="journal article" date="2020" name="Stud. Mycol.">
        <title>101 Dothideomycetes genomes: a test case for predicting lifestyles and emergence of pathogens.</title>
        <authorList>
            <person name="Haridas S."/>
            <person name="Albert R."/>
            <person name="Binder M."/>
            <person name="Bloem J."/>
            <person name="Labutti K."/>
            <person name="Salamov A."/>
            <person name="Andreopoulos B."/>
            <person name="Baker S."/>
            <person name="Barry K."/>
            <person name="Bills G."/>
            <person name="Bluhm B."/>
            <person name="Cannon C."/>
            <person name="Castanera R."/>
            <person name="Culley D."/>
            <person name="Daum C."/>
            <person name="Ezra D."/>
            <person name="Gonzalez J."/>
            <person name="Henrissat B."/>
            <person name="Kuo A."/>
            <person name="Liang C."/>
            <person name="Lipzen A."/>
            <person name="Lutzoni F."/>
            <person name="Magnuson J."/>
            <person name="Mondo S."/>
            <person name="Nolan M."/>
            <person name="Ohm R."/>
            <person name="Pangilinan J."/>
            <person name="Park H.-J."/>
            <person name="Ramirez L."/>
            <person name="Alfaro M."/>
            <person name="Sun H."/>
            <person name="Tritt A."/>
            <person name="Yoshinaga Y."/>
            <person name="Zwiers L.-H."/>
            <person name="Turgeon B."/>
            <person name="Goodwin S."/>
            <person name="Spatafora J."/>
            <person name="Crous P."/>
            <person name="Grigoriev I."/>
        </authorList>
    </citation>
    <scope>NUCLEOTIDE SEQUENCE</scope>
    <source>
        <strain evidence="2">CBS 123094</strain>
    </source>
</reference>
<feature type="compositionally biased region" description="Low complexity" evidence="1">
    <location>
        <begin position="34"/>
        <end position="77"/>
    </location>
</feature>
<sequence>MSADLGSRTEAELESVPSSNTRSELIANPVNTDSDVAPSSMLPSSSKSSLAAEATPCEASEVTPTSSTTTSSNQPSTDLDSKEDGLRIPKSVSDYTPEHWKSLCSYQYEVGRGFLNSYTDRPRVRKTAGPTAKNIFSKEDYTTYVQWHQKTSRPGARLVGPKPIPFPRPLEYHEFFLLKSGTYAEKQRCEHKRHPADTKTLGMRYCPCCLITIGVQFVLSIEEACKNCPWIRSALLNDLRMAWHYARCELANATDGADMLAETLEKDYEGEVAPECYSWTKAAEIGWTGLQLSTSQPKDALPEALNIEPTKPEISNSKQQPVHTEARIGGSNDQMMNSSEDMVQAVQASIPQKALSCHLDDALQQKPTHVVEGDDQIVSKTGDPLDKIMEDLSIRTSTILRKRKCVSFSSEPLDTDTSRNMSYFGRLYPRYRPGKHSAPPGQEWEDTSHYWTPDYFLRHCKLFVSEYTLHPLLPLDTKDPRYVGLLGQWQHAGAVFEDWHRIKTHIAPTRFTQGDSILVVLKKKEVEKEKEDIGGNTDGKTETGEGGRAIMSNEKKVEAPAIDHIALWSMEEDVHGAWEIDRKKGDRYSRKWTRL</sequence>
<accession>A0A6A5WFF1</accession>
<evidence type="ECO:0000313" key="3">
    <source>
        <dbReference type="Proteomes" id="UP000799779"/>
    </source>
</evidence>
<dbReference type="AlphaFoldDB" id="A0A6A5WFF1"/>
<feature type="compositionally biased region" description="Polar residues" evidence="1">
    <location>
        <begin position="16"/>
        <end position="33"/>
    </location>
</feature>
<dbReference type="EMBL" id="ML977594">
    <property type="protein sequence ID" value="KAF1999654.1"/>
    <property type="molecule type" value="Genomic_DNA"/>
</dbReference>
<protein>
    <submittedName>
        <fullName evidence="2">Uncharacterized protein</fullName>
    </submittedName>
</protein>
<keyword evidence="3" id="KW-1185">Reference proteome</keyword>
<evidence type="ECO:0000313" key="2">
    <source>
        <dbReference type="EMBL" id="KAF1999654.1"/>
    </source>
</evidence>
<name>A0A6A5WFF1_9PLEO</name>
<evidence type="ECO:0000256" key="1">
    <source>
        <dbReference type="SAM" id="MobiDB-lite"/>
    </source>
</evidence>
<organism evidence="2 3">
    <name type="scientific">Amniculicola lignicola CBS 123094</name>
    <dbReference type="NCBI Taxonomy" id="1392246"/>
    <lineage>
        <taxon>Eukaryota</taxon>
        <taxon>Fungi</taxon>
        <taxon>Dikarya</taxon>
        <taxon>Ascomycota</taxon>
        <taxon>Pezizomycotina</taxon>
        <taxon>Dothideomycetes</taxon>
        <taxon>Pleosporomycetidae</taxon>
        <taxon>Pleosporales</taxon>
        <taxon>Amniculicolaceae</taxon>
        <taxon>Amniculicola</taxon>
    </lineage>
</organism>
<gene>
    <name evidence="2" type="ORF">P154DRAFT_563936</name>
</gene>
<proteinExistence type="predicted"/>
<feature type="region of interest" description="Disordered" evidence="1">
    <location>
        <begin position="1"/>
        <end position="92"/>
    </location>
</feature>